<dbReference type="AlphaFoldDB" id="N4U864"/>
<reference evidence="3" key="3">
    <citation type="journal article" date="2014" name="PLoS ONE">
        <title>Genome and Transcriptome Analysis of the Fungal Pathogen Fusarium oxysporum f. sp. cubense Causing Banana Vascular Wilt Disease.</title>
        <authorList>
            <person name="Guo L."/>
            <person name="Han L."/>
            <person name="Yang L."/>
            <person name="Zeng H."/>
            <person name="Fan D."/>
            <person name="Zhu Y."/>
            <person name="Feng Y."/>
            <person name="Wang G."/>
            <person name="Peng C."/>
            <person name="Jiang X."/>
            <person name="Zhou D."/>
            <person name="Ni P."/>
            <person name="Liang C."/>
            <person name="Liu L."/>
            <person name="Wang J."/>
            <person name="Mao C."/>
            <person name="Fang X."/>
            <person name="Peng M."/>
            <person name="Huang J."/>
        </authorList>
    </citation>
    <scope>NUCLEOTIDE SEQUENCE [LARGE SCALE GENOMIC DNA]</scope>
    <source>
        <strain evidence="3">race 1</strain>
    </source>
</reference>
<protein>
    <submittedName>
        <fullName evidence="2">Uncharacterized protein</fullName>
    </submittedName>
</protein>
<dbReference type="HOGENOM" id="CLU_206085_0_0_1"/>
<evidence type="ECO:0000313" key="2">
    <source>
        <dbReference type="EMBL" id="ENH72033.1"/>
    </source>
</evidence>
<dbReference type="EMBL" id="KB730111">
    <property type="protein sequence ID" value="ENH72033.1"/>
    <property type="molecule type" value="Genomic_DNA"/>
</dbReference>
<evidence type="ECO:0000313" key="3">
    <source>
        <dbReference type="Proteomes" id="UP000016928"/>
    </source>
</evidence>
<accession>N4U864</accession>
<name>N4U864_FUSC1</name>
<evidence type="ECO:0000313" key="1">
    <source>
        <dbReference type="EMBL" id="ENH72032.1"/>
    </source>
</evidence>
<dbReference type="Proteomes" id="UP000016928">
    <property type="component" value="Unassembled WGS sequence"/>
</dbReference>
<reference evidence="2" key="2">
    <citation type="submission" date="2012-09" db="EMBL/GenBank/DDBJ databases">
        <title>Genome Sequencing and Comparative Transcriptomics of Race1 and Race4 of Banana pathogen: Fusarium oxysporum f.sp. cubense.</title>
        <authorList>
            <person name="Fang X."/>
            <person name="Huang J."/>
        </authorList>
    </citation>
    <scope>NUCLEOTIDE SEQUENCE</scope>
    <source>
        <strain evidence="2">Race 1</strain>
    </source>
</reference>
<reference evidence="3" key="1">
    <citation type="submission" date="2012-09" db="EMBL/GenBank/DDBJ databases">
        <title>Genome sequencing and comparative transcriptomics of race 1 and race 4 of banana pathogen: Fusarium oxysporum f. sp. cubense.</title>
        <authorList>
            <person name="Fang X."/>
            <person name="Huang J."/>
        </authorList>
    </citation>
    <scope>NUCLEOTIDE SEQUENCE [LARGE SCALE GENOMIC DNA]</scope>
    <source>
        <strain evidence="3">race 1</strain>
    </source>
</reference>
<dbReference type="VEuPathDB" id="FungiDB:FOC1_g10000431"/>
<dbReference type="VEuPathDB" id="FungiDB:FOC1_g10000430"/>
<proteinExistence type="predicted"/>
<organism evidence="2 3">
    <name type="scientific">Fusarium oxysporum f. sp. cubense (strain race 1)</name>
    <name type="common">Panama disease fungus</name>
    <dbReference type="NCBI Taxonomy" id="1229664"/>
    <lineage>
        <taxon>Eukaryota</taxon>
        <taxon>Fungi</taxon>
        <taxon>Dikarya</taxon>
        <taxon>Ascomycota</taxon>
        <taxon>Pezizomycotina</taxon>
        <taxon>Sordariomycetes</taxon>
        <taxon>Hypocreomycetidae</taxon>
        <taxon>Hypocreales</taxon>
        <taxon>Nectriaceae</taxon>
        <taxon>Fusarium</taxon>
        <taxon>Fusarium oxysporum species complex</taxon>
    </lineage>
</organism>
<gene>
    <name evidence="1" type="ORF">FOC1_g10000430</name>
    <name evidence="2" type="ORF">FOC1_g10000431</name>
</gene>
<dbReference type="EMBL" id="KB730111">
    <property type="protein sequence ID" value="ENH72032.1"/>
    <property type="molecule type" value="Genomic_DNA"/>
</dbReference>
<sequence>MDVDTCSQVVAESSISGGQGSSPRPGIRHCGICGKAGRNARTYQVVIEASEEECSK</sequence>